<dbReference type="EMBL" id="CAJJDM010000006">
    <property type="protein sequence ID" value="CAD8045406.1"/>
    <property type="molecule type" value="Genomic_DNA"/>
</dbReference>
<name>A0A8S1JYU8_PARPR</name>
<dbReference type="AlphaFoldDB" id="A0A8S1JYU8"/>
<sequence>MSDQLNFNLKLYRERLTDKYSRNNSNSIIGQDNLLSNQRKSFKKNAPTLDSISSRLQNHSSNKLKTDSRVCSPKNLSSPVTLNGMQQKIKSITTSPQQFVNNNFGHPISSPKSVVTHFQGFYQSPRAQTDRNEIQQIKRYNSNNDITEMIPFHDLVNMRNKLENYDINAAHISPTYLSEIVKLAHVINTQLQKK</sequence>
<organism evidence="2 3">
    <name type="scientific">Paramecium primaurelia</name>
    <dbReference type="NCBI Taxonomy" id="5886"/>
    <lineage>
        <taxon>Eukaryota</taxon>
        <taxon>Sar</taxon>
        <taxon>Alveolata</taxon>
        <taxon>Ciliophora</taxon>
        <taxon>Intramacronucleata</taxon>
        <taxon>Oligohymenophorea</taxon>
        <taxon>Peniculida</taxon>
        <taxon>Parameciidae</taxon>
        <taxon>Paramecium</taxon>
    </lineage>
</organism>
<evidence type="ECO:0000313" key="2">
    <source>
        <dbReference type="EMBL" id="CAD8045406.1"/>
    </source>
</evidence>
<feature type="region of interest" description="Disordered" evidence="1">
    <location>
        <begin position="46"/>
        <end position="72"/>
    </location>
</feature>
<proteinExistence type="predicted"/>
<reference evidence="2" key="1">
    <citation type="submission" date="2021-01" db="EMBL/GenBank/DDBJ databases">
        <authorList>
            <consortium name="Genoscope - CEA"/>
            <person name="William W."/>
        </authorList>
    </citation>
    <scope>NUCLEOTIDE SEQUENCE</scope>
</reference>
<accession>A0A8S1JYU8</accession>
<feature type="compositionally biased region" description="Polar residues" evidence="1">
    <location>
        <begin position="48"/>
        <end position="63"/>
    </location>
</feature>
<gene>
    <name evidence="2" type="ORF">PPRIM_AZ9-3.1.T0090403</name>
</gene>
<dbReference type="Proteomes" id="UP000688137">
    <property type="component" value="Unassembled WGS sequence"/>
</dbReference>
<comment type="caution">
    <text evidence="2">The sequence shown here is derived from an EMBL/GenBank/DDBJ whole genome shotgun (WGS) entry which is preliminary data.</text>
</comment>
<keyword evidence="3" id="KW-1185">Reference proteome</keyword>
<dbReference type="OMA" id="QTDRNEI"/>
<evidence type="ECO:0000256" key="1">
    <source>
        <dbReference type="SAM" id="MobiDB-lite"/>
    </source>
</evidence>
<evidence type="ECO:0000313" key="3">
    <source>
        <dbReference type="Proteomes" id="UP000688137"/>
    </source>
</evidence>
<protein>
    <submittedName>
        <fullName evidence="2">Uncharacterized protein</fullName>
    </submittedName>
</protein>